<proteinExistence type="predicted"/>
<protein>
    <submittedName>
        <fullName evidence="1">Uncharacterized protein</fullName>
    </submittedName>
</protein>
<name>A0A1H6LK21_9GAMM</name>
<reference evidence="2" key="1">
    <citation type="submission" date="2016-06" db="EMBL/GenBank/DDBJ databases">
        <authorList>
            <person name="Petersen J."/>
            <person name="Sayavedra L."/>
        </authorList>
    </citation>
    <scope>NUCLEOTIDE SEQUENCE [LARGE SCALE GENOMIC DNA]</scope>
    <source>
        <strain evidence="2">BazSymB</strain>
    </source>
</reference>
<organism evidence="1 2">
    <name type="scientific">Bathymodiolus azoricus thioautotrophic gill symbiont</name>
    <dbReference type="NCBI Taxonomy" id="235205"/>
    <lineage>
        <taxon>Bacteria</taxon>
        <taxon>Pseudomonadati</taxon>
        <taxon>Pseudomonadota</taxon>
        <taxon>Gammaproteobacteria</taxon>
        <taxon>sulfur-oxidizing symbionts</taxon>
    </lineage>
</organism>
<evidence type="ECO:0000313" key="2">
    <source>
        <dbReference type="Proteomes" id="UP000198559"/>
    </source>
</evidence>
<evidence type="ECO:0000313" key="1">
    <source>
        <dbReference type="EMBL" id="SEH85707.1"/>
    </source>
</evidence>
<dbReference type="STRING" id="235205.BAZSYMB_GCONTIG00753_0"/>
<dbReference type="AlphaFoldDB" id="A0A1H6LK21"/>
<dbReference type="EMBL" id="CVUD02000185">
    <property type="protein sequence ID" value="SEH85707.1"/>
    <property type="molecule type" value="Genomic_DNA"/>
</dbReference>
<dbReference type="Proteomes" id="UP000198559">
    <property type="component" value="Unassembled WGS sequence"/>
</dbReference>
<sequence length="71" mass="7928">MHDQKNPFFPLILLSFLPHLGQSGISFSNTAFPLLFWATVLQSGYPLHPQNCPFLPCRKNISLPHAGHSTV</sequence>
<gene>
    <name evidence="1" type="ORF">BAZSYMB_GCONTIG00753_0</name>
</gene>
<accession>A0A1H6LK21</accession>